<evidence type="ECO:0000313" key="3">
    <source>
        <dbReference type="Proteomes" id="UP001159363"/>
    </source>
</evidence>
<dbReference type="PANTHER" id="PTHR31751">
    <property type="entry name" value="SI:CH211-108C17.2-RELATED-RELATED"/>
    <property type="match status" value="1"/>
</dbReference>
<dbReference type="EMBL" id="JARBHB010000009">
    <property type="protein sequence ID" value="KAJ8876253.1"/>
    <property type="molecule type" value="Genomic_DNA"/>
</dbReference>
<organism evidence="2 3">
    <name type="scientific">Dryococelus australis</name>
    <dbReference type="NCBI Taxonomy" id="614101"/>
    <lineage>
        <taxon>Eukaryota</taxon>
        <taxon>Metazoa</taxon>
        <taxon>Ecdysozoa</taxon>
        <taxon>Arthropoda</taxon>
        <taxon>Hexapoda</taxon>
        <taxon>Insecta</taxon>
        <taxon>Pterygota</taxon>
        <taxon>Neoptera</taxon>
        <taxon>Polyneoptera</taxon>
        <taxon>Phasmatodea</taxon>
        <taxon>Verophasmatodea</taxon>
        <taxon>Anareolatae</taxon>
        <taxon>Phasmatidae</taxon>
        <taxon>Eurycanthinae</taxon>
        <taxon>Dryococelus</taxon>
    </lineage>
</organism>
<name>A0ABQ9GW44_9NEOP</name>
<feature type="non-terminal residue" evidence="2">
    <location>
        <position position="409"/>
    </location>
</feature>
<comment type="caution">
    <text evidence="2">The sequence shown here is derived from an EMBL/GenBank/DDBJ whole genome shotgun (WGS) entry which is preliminary data.</text>
</comment>
<dbReference type="Proteomes" id="UP001159363">
    <property type="component" value="Chromosome 8"/>
</dbReference>
<gene>
    <name evidence="2" type="ORF">PR048_024163</name>
</gene>
<accession>A0ABQ9GW44</accession>
<evidence type="ECO:0000256" key="1">
    <source>
        <dbReference type="SAM" id="MobiDB-lite"/>
    </source>
</evidence>
<proteinExistence type="predicted"/>
<evidence type="ECO:0000313" key="2">
    <source>
        <dbReference type="EMBL" id="KAJ8876253.1"/>
    </source>
</evidence>
<dbReference type="PANTHER" id="PTHR31751:SF7">
    <property type="entry name" value="THAP-TYPE DOMAIN-CONTAINING PROTEIN"/>
    <property type="match status" value="1"/>
</dbReference>
<reference evidence="2 3" key="1">
    <citation type="submission" date="2023-02" db="EMBL/GenBank/DDBJ databases">
        <title>LHISI_Scaffold_Assembly.</title>
        <authorList>
            <person name="Stuart O.P."/>
            <person name="Cleave R."/>
            <person name="Magrath M.J.L."/>
            <person name="Mikheyev A.S."/>
        </authorList>
    </citation>
    <scope>NUCLEOTIDE SEQUENCE [LARGE SCALE GENOMIC DNA]</scope>
    <source>
        <strain evidence="2">Daus_M_001</strain>
        <tissue evidence="2">Leg muscle</tissue>
    </source>
</reference>
<keyword evidence="3" id="KW-1185">Reference proteome</keyword>
<sequence>MNRRAFAPGKTAKACSQHFTDDGFESSSVYKSKLLGIKTPRLLNKSAIPTIRLKGEGSPKKDAIGLSNNGLYKIIKQFVVPAIKTFWLHEISSHFENKSEIRIAGDGQFDSPGYCAKYVTCTTMDIDNGRIADFVVLQKGQVANIKQTKNYCHTRRLESFHSVALKFKPKINHFTRVGVNTYKSKRHDWRYEILSIVRQAVRDNHRSNTSIVRQAVRGNHRSNTSVVREAVRDNHKSNTSVVREAVRDNHRSNTSIVREAVRDNHRSNTSIVREAVRDNHRSNTSIVRQAVRETIDGSSTGNHRRNTSIVTEAVRDNHRSNTSIVREAVRDNHRSNRSVVRQAVRGNHRSKTSVVREAVRDNHRSNTSVVRETVRGNHRSNTSIVREAVRDNHRSNTSIVREAVRETID</sequence>
<feature type="region of interest" description="Disordered" evidence="1">
    <location>
        <begin position="344"/>
        <end position="367"/>
    </location>
</feature>
<protein>
    <submittedName>
        <fullName evidence="2">Uncharacterized protein</fullName>
    </submittedName>
</protein>